<evidence type="ECO:0000313" key="9">
    <source>
        <dbReference type="Proteomes" id="UP000283523"/>
    </source>
</evidence>
<dbReference type="InterPro" id="IPR000597">
    <property type="entry name" value="Ribosomal_uL3"/>
</dbReference>
<dbReference type="Proteomes" id="UP000283523">
    <property type="component" value="Unassembled WGS sequence"/>
</dbReference>
<comment type="similarity">
    <text evidence="1 7">Belongs to the universal ribosomal protein uL3 family.</text>
</comment>
<protein>
    <recommendedName>
        <fullName evidence="6 7">Large ribosomal subunit protein uL3</fullName>
    </recommendedName>
</protein>
<evidence type="ECO:0000256" key="5">
    <source>
        <dbReference type="ARBA" id="ARBA00023274"/>
    </source>
</evidence>
<comment type="caution">
    <text evidence="8">The sequence shown here is derived from an EMBL/GenBank/DDBJ whole genome shotgun (WGS) entry which is preliminary data.</text>
</comment>
<dbReference type="RefSeq" id="WP_119666370.1">
    <property type="nucleotide sequence ID" value="NZ_QXED01000001.1"/>
</dbReference>
<dbReference type="InterPro" id="IPR009000">
    <property type="entry name" value="Transl_B-barrel_sf"/>
</dbReference>
<dbReference type="GO" id="GO:0006412">
    <property type="term" value="P:translation"/>
    <property type="evidence" value="ECO:0007669"/>
    <property type="project" value="UniProtKB-UniRule"/>
</dbReference>
<comment type="function">
    <text evidence="7">One of the primary rRNA binding proteins, it binds directly near the 3'-end of the 23S rRNA, where it nucleates assembly of the 50S subunit.</text>
</comment>
<comment type="subunit">
    <text evidence="7">Part of the 50S ribosomal subunit. Forms a cluster with proteins L14 and L19.</text>
</comment>
<dbReference type="InterPro" id="IPR019927">
    <property type="entry name" value="Ribosomal_uL3_bac/org-type"/>
</dbReference>
<keyword evidence="5 7" id="KW-0687">Ribonucleoprotein</keyword>
<dbReference type="OrthoDB" id="9806135at2"/>
<evidence type="ECO:0000313" key="8">
    <source>
        <dbReference type="EMBL" id="RIV27528.1"/>
    </source>
</evidence>
<dbReference type="NCBIfam" id="TIGR03625">
    <property type="entry name" value="L3_bact"/>
    <property type="match status" value="1"/>
</dbReference>
<proteinExistence type="inferred from homology"/>
<dbReference type="AlphaFoldDB" id="A0A418MJ82"/>
<dbReference type="FunFam" id="3.30.160.810:FF:000001">
    <property type="entry name" value="50S ribosomal protein L3"/>
    <property type="match status" value="1"/>
</dbReference>
<keyword evidence="9" id="KW-1185">Reference proteome</keyword>
<organism evidence="8 9">
    <name type="scientific">Fibrisoma montanum</name>
    <dbReference type="NCBI Taxonomy" id="2305895"/>
    <lineage>
        <taxon>Bacteria</taxon>
        <taxon>Pseudomonadati</taxon>
        <taxon>Bacteroidota</taxon>
        <taxon>Cytophagia</taxon>
        <taxon>Cytophagales</taxon>
        <taxon>Spirosomataceae</taxon>
        <taxon>Fibrisoma</taxon>
    </lineage>
</organism>
<evidence type="ECO:0000256" key="7">
    <source>
        <dbReference type="HAMAP-Rule" id="MF_01325"/>
    </source>
</evidence>
<sequence>MSGLIGKKIGMTSVYNADGQALACTVIETGPCVVTQVRTVEKDGYEAVQLGFGEKKEKHTNKPELGHFKKAGTTPKRKLVEFKEFEQGLDLGQTLKAADVFVEGDFVDVVGTAKGRGFQGVVKRHGFGGVGGQTHGQHNRQRHPGSIGACSFPSRVFKGLRMAGRMGGNRVKVQNLRVLRVLSDQNLLVVSGSIPGAKNSYVIIEK</sequence>
<gene>
    <name evidence="7" type="primary">rplC</name>
    <name evidence="8" type="ORF">DYU11_04275</name>
</gene>
<dbReference type="SUPFAM" id="SSF50447">
    <property type="entry name" value="Translation proteins"/>
    <property type="match status" value="1"/>
</dbReference>
<evidence type="ECO:0000256" key="6">
    <source>
        <dbReference type="ARBA" id="ARBA00035243"/>
    </source>
</evidence>
<dbReference type="Gene3D" id="3.30.160.810">
    <property type="match status" value="1"/>
</dbReference>
<dbReference type="HAMAP" id="MF_01325_B">
    <property type="entry name" value="Ribosomal_uL3_B"/>
    <property type="match status" value="1"/>
</dbReference>
<keyword evidence="4 7" id="KW-0689">Ribosomal protein</keyword>
<dbReference type="EMBL" id="QXED01000001">
    <property type="protein sequence ID" value="RIV27528.1"/>
    <property type="molecule type" value="Genomic_DNA"/>
</dbReference>
<evidence type="ECO:0000256" key="3">
    <source>
        <dbReference type="ARBA" id="ARBA00022884"/>
    </source>
</evidence>
<dbReference type="GO" id="GO:0019843">
    <property type="term" value="F:rRNA binding"/>
    <property type="evidence" value="ECO:0007669"/>
    <property type="project" value="UniProtKB-UniRule"/>
</dbReference>
<dbReference type="PANTHER" id="PTHR11229">
    <property type="entry name" value="50S RIBOSOMAL PROTEIN L3"/>
    <property type="match status" value="1"/>
</dbReference>
<dbReference type="PANTHER" id="PTHR11229:SF16">
    <property type="entry name" value="LARGE RIBOSOMAL SUBUNIT PROTEIN UL3C"/>
    <property type="match status" value="1"/>
</dbReference>
<dbReference type="Pfam" id="PF00297">
    <property type="entry name" value="Ribosomal_L3"/>
    <property type="match status" value="1"/>
</dbReference>
<evidence type="ECO:0000256" key="4">
    <source>
        <dbReference type="ARBA" id="ARBA00022980"/>
    </source>
</evidence>
<dbReference type="FunFam" id="2.40.30.10:FF:000047">
    <property type="entry name" value="50S ribosomal protein L3"/>
    <property type="match status" value="1"/>
</dbReference>
<dbReference type="Gene3D" id="2.40.30.10">
    <property type="entry name" value="Translation factors"/>
    <property type="match status" value="1"/>
</dbReference>
<keyword evidence="2 7" id="KW-0699">rRNA-binding</keyword>
<accession>A0A418MJ82</accession>
<reference evidence="8 9" key="1">
    <citation type="submission" date="2018-08" db="EMBL/GenBank/DDBJ databases">
        <title>Fibrisoma montanum sp. nov., isolated from Danxia mountain soil.</title>
        <authorList>
            <person name="Huang Y."/>
        </authorList>
    </citation>
    <scope>NUCLEOTIDE SEQUENCE [LARGE SCALE GENOMIC DNA]</scope>
    <source>
        <strain evidence="8 9">HYT19</strain>
    </source>
</reference>
<name>A0A418MJ82_9BACT</name>
<dbReference type="GO" id="GO:0003735">
    <property type="term" value="F:structural constituent of ribosome"/>
    <property type="evidence" value="ECO:0007669"/>
    <property type="project" value="UniProtKB-UniRule"/>
</dbReference>
<dbReference type="GO" id="GO:0022625">
    <property type="term" value="C:cytosolic large ribosomal subunit"/>
    <property type="evidence" value="ECO:0007669"/>
    <property type="project" value="TreeGrafter"/>
</dbReference>
<evidence type="ECO:0000256" key="1">
    <source>
        <dbReference type="ARBA" id="ARBA00006540"/>
    </source>
</evidence>
<evidence type="ECO:0000256" key="2">
    <source>
        <dbReference type="ARBA" id="ARBA00022730"/>
    </source>
</evidence>
<keyword evidence="3 7" id="KW-0694">RNA-binding</keyword>